<keyword evidence="2" id="KW-0812">Transmembrane</keyword>
<gene>
    <name evidence="3" type="ORF">N9A08_09490</name>
</gene>
<accession>A0ABY6FQ25</accession>
<feature type="region of interest" description="Disordered" evidence="1">
    <location>
        <begin position="1"/>
        <end position="243"/>
    </location>
</feature>
<keyword evidence="4" id="KW-1185">Reference proteome</keyword>
<feature type="compositionally biased region" description="Basic and acidic residues" evidence="1">
    <location>
        <begin position="382"/>
        <end position="392"/>
    </location>
</feature>
<feature type="compositionally biased region" description="Low complexity" evidence="1">
    <location>
        <begin position="140"/>
        <end position="151"/>
    </location>
</feature>
<protein>
    <submittedName>
        <fullName evidence="3">Uncharacterized protein</fullName>
    </submittedName>
</protein>
<feature type="compositionally biased region" description="Low complexity" evidence="1">
    <location>
        <begin position="68"/>
        <end position="86"/>
    </location>
</feature>
<keyword evidence="2" id="KW-0472">Membrane</keyword>
<keyword evidence="2" id="KW-1133">Transmembrane helix</keyword>
<evidence type="ECO:0000313" key="4">
    <source>
        <dbReference type="Proteomes" id="UP001063368"/>
    </source>
</evidence>
<feature type="compositionally biased region" description="Low complexity" evidence="1">
    <location>
        <begin position="17"/>
        <end position="26"/>
    </location>
</feature>
<proteinExistence type="predicted"/>
<feature type="compositionally biased region" description="Low complexity" evidence="1">
    <location>
        <begin position="161"/>
        <end position="202"/>
    </location>
</feature>
<evidence type="ECO:0000256" key="1">
    <source>
        <dbReference type="SAM" id="MobiDB-lite"/>
    </source>
</evidence>
<reference evidence="3" key="1">
    <citation type="submission" date="2022-09" db="EMBL/GenBank/DDBJ databases">
        <authorList>
            <person name="Li D."/>
            <person name="Cheng J."/>
            <person name="Li Y."/>
        </authorList>
    </citation>
    <scope>NUCLEOTIDE SEQUENCE</scope>
    <source>
        <strain evidence="3">DL</strain>
    </source>
</reference>
<sequence length="479" mass="50078">MTNGPESADAPRRSRRAAGTGTAAGAQERESQQRARDREALRAYKALTDSQPRPDAADANPPTRRQLRLAQQAAAQQAAAQQAAARKNAPPAEPADRQQPPAAEQRNDAPVSRQGRRDGTTAGQNSAPQPGTRRERRRAAAAADPAAVPARDAAEHDAAADRAAAGEAPSGKAASADTSEPAGEPGTAEEPAPNEKAAEASAVQAPVVKPLTPAPQRAPAVREVSAAGAQAAEERQPAPEPNADIANMTVEQALAAREALKHQARNQVAAMEALQQSDPHAVDLELLAQQRALAERAAVLNRRTQNMQRLAQENEQRRSSPSDPTTAHNLAMVTPLEFVEVPGLERPVMRPPATSHVPVVTSSNPAARKPPAGRMAPAARPGTERRPARLEESAPAARAEVRHSKILARADALVNAPLEVDQGAKPVGARSAFGLDPLDVMTAGLGRTRRIRFVSLGIVGVGLIALTIGVLMIVGGFGS</sequence>
<organism evidence="3 4">
    <name type="scientific">Arthrobacter koreensis</name>
    <dbReference type="NCBI Taxonomy" id="199136"/>
    <lineage>
        <taxon>Bacteria</taxon>
        <taxon>Bacillati</taxon>
        <taxon>Actinomycetota</taxon>
        <taxon>Actinomycetes</taxon>
        <taxon>Micrococcales</taxon>
        <taxon>Micrococcaceae</taxon>
        <taxon>Arthrobacter</taxon>
    </lineage>
</organism>
<dbReference type="RefSeq" id="WP_263126979.1">
    <property type="nucleotide sequence ID" value="NZ_CP106856.1"/>
</dbReference>
<feature type="compositionally biased region" description="Low complexity" evidence="1">
    <location>
        <begin position="365"/>
        <end position="381"/>
    </location>
</feature>
<dbReference type="Proteomes" id="UP001063368">
    <property type="component" value="Chromosome"/>
</dbReference>
<name>A0ABY6FQ25_9MICC</name>
<dbReference type="EMBL" id="CP106856">
    <property type="protein sequence ID" value="UYB34886.1"/>
    <property type="molecule type" value="Genomic_DNA"/>
</dbReference>
<evidence type="ECO:0000256" key="2">
    <source>
        <dbReference type="SAM" id="Phobius"/>
    </source>
</evidence>
<evidence type="ECO:0000313" key="3">
    <source>
        <dbReference type="EMBL" id="UYB34886.1"/>
    </source>
</evidence>
<feature type="compositionally biased region" description="Low complexity" evidence="1">
    <location>
        <begin position="221"/>
        <end position="231"/>
    </location>
</feature>
<feature type="compositionally biased region" description="Basic and acidic residues" evidence="1">
    <location>
        <begin position="27"/>
        <end position="42"/>
    </location>
</feature>
<feature type="region of interest" description="Disordered" evidence="1">
    <location>
        <begin position="352"/>
        <end position="397"/>
    </location>
</feature>
<feature type="transmembrane region" description="Helical" evidence="2">
    <location>
        <begin position="453"/>
        <end position="477"/>
    </location>
</feature>